<keyword evidence="6 7" id="KW-0342">GTP-binding</keyword>
<dbReference type="CDD" id="cd17872">
    <property type="entry name" value="GPN3"/>
    <property type="match status" value="1"/>
</dbReference>
<dbReference type="Proteomes" id="UP000078200">
    <property type="component" value="Unassembled WGS sequence"/>
</dbReference>
<evidence type="ECO:0000256" key="4">
    <source>
        <dbReference type="ARBA" id="ARBA00022741"/>
    </source>
</evidence>
<organism evidence="9 10">
    <name type="scientific">Glossina austeni</name>
    <name type="common">Savannah tsetse fly</name>
    <dbReference type="NCBI Taxonomy" id="7395"/>
    <lineage>
        <taxon>Eukaryota</taxon>
        <taxon>Metazoa</taxon>
        <taxon>Ecdysozoa</taxon>
        <taxon>Arthropoda</taxon>
        <taxon>Hexapoda</taxon>
        <taxon>Insecta</taxon>
        <taxon>Pterygota</taxon>
        <taxon>Neoptera</taxon>
        <taxon>Endopterygota</taxon>
        <taxon>Diptera</taxon>
        <taxon>Brachycera</taxon>
        <taxon>Muscomorpha</taxon>
        <taxon>Hippoboscoidea</taxon>
        <taxon>Glossinidae</taxon>
        <taxon>Glossina</taxon>
    </lineage>
</organism>
<dbReference type="AlphaFoldDB" id="A0A1A9VF13"/>
<dbReference type="Gene3D" id="3.40.50.300">
    <property type="entry name" value="P-loop containing nucleotide triphosphate hydrolases"/>
    <property type="match status" value="1"/>
</dbReference>
<accession>A0A1A9VF13</accession>
<dbReference type="GO" id="GO:0003924">
    <property type="term" value="F:GTPase activity"/>
    <property type="evidence" value="ECO:0007669"/>
    <property type="project" value="TreeGrafter"/>
</dbReference>
<dbReference type="GO" id="GO:0005525">
    <property type="term" value="F:GTP binding"/>
    <property type="evidence" value="ECO:0007669"/>
    <property type="project" value="UniProtKB-KW"/>
</dbReference>
<evidence type="ECO:0000256" key="2">
    <source>
        <dbReference type="ARBA" id="ARBA00005290"/>
    </source>
</evidence>
<dbReference type="PANTHER" id="PTHR21231:SF7">
    <property type="entry name" value="GPN-LOOP GTPASE 3"/>
    <property type="match status" value="1"/>
</dbReference>
<comment type="function">
    <text evidence="7">Small GTPase required for proper nuclear import of RNA polymerase II and III (RNAPII and RNAPIII). May act at an RNAP assembly step prior to nuclear import.</text>
</comment>
<dbReference type="EnsemblMetazoa" id="GAUT035234-RA">
    <property type="protein sequence ID" value="GAUT035234-PA"/>
    <property type="gene ID" value="GAUT035234"/>
</dbReference>
<dbReference type="Pfam" id="PF03029">
    <property type="entry name" value="ATP_bind_1"/>
    <property type="match status" value="1"/>
</dbReference>
<proteinExistence type="inferred from homology"/>
<evidence type="ECO:0000256" key="7">
    <source>
        <dbReference type="RuleBase" id="RU365059"/>
    </source>
</evidence>
<comment type="subunit">
    <text evidence="7">Binds to RNA polymerase II (RNAPII).</text>
</comment>
<reference evidence="9" key="1">
    <citation type="submission" date="2020-05" db="UniProtKB">
        <authorList>
            <consortium name="EnsemblMetazoa"/>
        </authorList>
    </citation>
    <scope>IDENTIFICATION</scope>
    <source>
        <strain evidence="9">TTRI</strain>
    </source>
</reference>
<evidence type="ECO:0000256" key="3">
    <source>
        <dbReference type="ARBA" id="ARBA00014587"/>
    </source>
</evidence>
<dbReference type="InterPro" id="IPR027417">
    <property type="entry name" value="P-loop_NTPase"/>
</dbReference>
<protein>
    <recommendedName>
        <fullName evidence="3 7">GPN-loop GTPase 3</fullName>
    </recommendedName>
</protein>
<keyword evidence="10" id="KW-1185">Reference proteome</keyword>
<sequence length="285" mass="32380">MRYAQLVIGPAGSGKSTYCTYMQRFAQDSKRLIEVVNLDPAAEHFDYQPAIDIRDLIQLDDAMEDEELRYGPNGGLVFCLEFLIENQEWLKSQLIGADPDNELSTDPDGDYILFDMPGQIELFTHLTMGKKLVQLLESWNFRICTVFLVDSQFMIDGAKFLSGTMAALSVMANLEMPHVNVLTKMDLLSKSARKQLDKYLDPDPRALLSDLTSESAWGPSVNQSYFSKTLVRFIPMNIDDEDSLHDLLLQIDNVIQYGEDGDVKIHDFDPPDNEKENDDSKLFME</sequence>
<evidence type="ECO:0000313" key="10">
    <source>
        <dbReference type="Proteomes" id="UP000078200"/>
    </source>
</evidence>
<dbReference type="SUPFAM" id="SSF52540">
    <property type="entry name" value="P-loop containing nucleoside triphosphate hydrolases"/>
    <property type="match status" value="1"/>
</dbReference>
<dbReference type="STRING" id="7395.A0A1A9VF13"/>
<keyword evidence="4 7" id="KW-0547">Nucleotide-binding</keyword>
<comment type="similarity">
    <text evidence="2 7">Belongs to the GPN-loop GTPase family.</text>
</comment>
<dbReference type="PANTHER" id="PTHR21231">
    <property type="entry name" value="XPA-BINDING PROTEIN 1-RELATED"/>
    <property type="match status" value="1"/>
</dbReference>
<evidence type="ECO:0000256" key="5">
    <source>
        <dbReference type="ARBA" id="ARBA00022801"/>
    </source>
</evidence>
<feature type="region of interest" description="Disordered" evidence="8">
    <location>
        <begin position="262"/>
        <end position="285"/>
    </location>
</feature>
<keyword evidence="5 7" id="KW-0378">Hydrolase</keyword>
<evidence type="ECO:0000256" key="1">
    <source>
        <dbReference type="ARBA" id="ARBA00002411"/>
    </source>
</evidence>
<comment type="function">
    <text evidence="1">Small GTPase required for proper localization of RNA polymerase II (RNAPII). May act at an RNAP assembly step prior to nuclear import.</text>
</comment>
<evidence type="ECO:0000313" key="9">
    <source>
        <dbReference type="EnsemblMetazoa" id="GAUT035234-PA"/>
    </source>
</evidence>
<dbReference type="VEuPathDB" id="VectorBase:GAUT035234"/>
<dbReference type="InterPro" id="IPR004130">
    <property type="entry name" value="Gpn"/>
</dbReference>
<name>A0A1A9VF13_GLOAU</name>
<evidence type="ECO:0000256" key="8">
    <source>
        <dbReference type="SAM" id="MobiDB-lite"/>
    </source>
</evidence>
<evidence type="ECO:0000256" key="6">
    <source>
        <dbReference type="ARBA" id="ARBA00023134"/>
    </source>
</evidence>
<dbReference type="InterPro" id="IPR030228">
    <property type="entry name" value="Gpn3"/>
</dbReference>